<dbReference type="AlphaFoldDB" id="A0A0C3JP16"/>
<keyword evidence="1" id="KW-0863">Zinc-finger</keyword>
<proteinExistence type="predicted"/>
<feature type="compositionally biased region" description="Basic and acidic residues" evidence="2">
    <location>
        <begin position="145"/>
        <end position="155"/>
    </location>
</feature>
<reference evidence="5" key="2">
    <citation type="submission" date="2015-01" db="EMBL/GenBank/DDBJ databases">
        <title>Evolutionary Origins and Diversification of the Mycorrhizal Mutualists.</title>
        <authorList>
            <consortium name="DOE Joint Genome Institute"/>
            <consortium name="Mycorrhizal Genomics Consortium"/>
            <person name="Kohler A."/>
            <person name="Kuo A."/>
            <person name="Nagy L.G."/>
            <person name="Floudas D."/>
            <person name="Copeland A."/>
            <person name="Barry K.W."/>
            <person name="Cichocki N."/>
            <person name="Veneault-Fourrey C."/>
            <person name="LaButti K."/>
            <person name="Lindquist E.A."/>
            <person name="Lipzen A."/>
            <person name="Lundell T."/>
            <person name="Morin E."/>
            <person name="Murat C."/>
            <person name="Riley R."/>
            <person name="Ohm R."/>
            <person name="Sun H."/>
            <person name="Tunlid A."/>
            <person name="Henrissat B."/>
            <person name="Grigoriev I.V."/>
            <person name="Hibbett D.S."/>
            <person name="Martin F."/>
        </authorList>
    </citation>
    <scope>NUCLEOTIDE SEQUENCE [LARGE SCALE GENOMIC DNA]</scope>
    <source>
        <strain evidence="5">Marx 270</strain>
    </source>
</reference>
<dbReference type="OrthoDB" id="3251181at2759"/>
<dbReference type="InterPro" id="IPR054722">
    <property type="entry name" value="PolX-like_BBD"/>
</dbReference>
<dbReference type="InterPro" id="IPR001878">
    <property type="entry name" value="Znf_CCHC"/>
</dbReference>
<feature type="region of interest" description="Disordered" evidence="2">
    <location>
        <begin position="118"/>
        <end position="203"/>
    </location>
</feature>
<dbReference type="Proteomes" id="UP000054217">
    <property type="component" value="Unassembled WGS sequence"/>
</dbReference>
<dbReference type="GO" id="GO:0008270">
    <property type="term" value="F:zinc ion binding"/>
    <property type="evidence" value="ECO:0007669"/>
    <property type="project" value="UniProtKB-KW"/>
</dbReference>
<keyword evidence="1" id="KW-0862">Zinc</keyword>
<gene>
    <name evidence="4" type="ORF">M404DRAFT_30658</name>
</gene>
<keyword evidence="1" id="KW-0479">Metal-binding</keyword>
<feature type="compositionally biased region" description="Low complexity" evidence="2">
    <location>
        <begin position="178"/>
        <end position="198"/>
    </location>
</feature>
<sequence>MRQEIEVTHTELAALHQVVDAIHNHLFLAPDMLNHPLVPFHTTSNPTPVPHMPVMVELGTATSVVEVQSSQSGSRQESTETPLASFEGGAGLEVPPLNVKPVHGPAGGLAISITPPPPAVGSAPRQEVKDGKNSTCENCGKKGHARDQCWEEGGRKAGKASRWFQNRAKGKEKEKGSGKVATTVSTTASLSAQTSTDSKPNGVWLVHPQDNDWLTEIVEEEILNPQDIITDEEDAYMNTFNHVLLAGKSLNSIEETILFDSGASCHMSSYHSKFLDYKPIIPKPITAADNHTFHAIGKGNLTISLSNSTVQTYI</sequence>
<dbReference type="EMBL" id="KN832007">
    <property type="protein sequence ID" value="KIN99231.1"/>
    <property type="molecule type" value="Genomic_DNA"/>
</dbReference>
<dbReference type="HOGENOM" id="CLU_886000_0_0_1"/>
<dbReference type="Pfam" id="PF22936">
    <property type="entry name" value="Pol_BBD"/>
    <property type="match status" value="1"/>
</dbReference>
<dbReference type="GO" id="GO:0003676">
    <property type="term" value="F:nucleic acid binding"/>
    <property type="evidence" value="ECO:0007669"/>
    <property type="project" value="InterPro"/>
</dbReference>
<dbReference type="STRING" id="870435.A0A0C3JP16"/>
<name>A0A0C3JP16_PISTI</name>
<dbReference type="InParanoid" id="A0A0C3JP16"/>
<feature type="domain" description="CCHC-type" evidence="3">
    <location>
        <begin position="136"/>
        <end position="149"/>
    </location>
</feature>
<evidence type="ECO:0000313" key="4">
    <source>
        <dbReference type="EMBL" id="KIN99231.1"/>
    </source>
</evidence>
<protein>
    <recommendedName>
        <fullName evidence="3">CCHC-type domain-containing protein</fullName>
    </recommendedName>
</protein>
<evidence type="ECO:0000256" key="1">
    <source>
        <dbReference type="PROSITE-ProRule" id="PRU00047"/>
    </source>
</evidence>
<evidence type="ECO:0000256" key="2">
    <source>
        <dbReference type="SAM" id="MobiDB-lite"/>
    </source>
</evidence>
<evidence type="ECO:0000259" key="3">
    <source>
        <dbReference type="PROSITE" id="PS50158"/>
    </source>
</evidence>
<evidence type="ECO:0000313" key="5">
    <source>
        <dbReference type="Proteomes" id="UP000054217"/>
    </source>
</evidence>
<reference evidence="4 5" key="1">
    <citation type="submission" date="2014-04" db="EMBL/GenBank/DDBJ databases">
        <authorList>
            <consortium name="DOE Joint Genome Institute"/>
            <person name="Kuo A."/>
            <person name="Kohler A."/>
            <person name="Costa M.D."/>
            <person name="Nagy L.G."/>
            <person name="Floudas D."/>
            <person name="Copeland A."/>
            <person name="Barry K.W."/>
            <person name="Cichocki N."/>
            <person name="Veneault-Fourrey C."/>
            <person name="LaButti K."/>
            <person name="Lindquist E.A."/>
            <person name="Lipzen A."/>
            <person name="Lundell T."/>
            <person name="Morin E."/>
            <person name="Murat C."/>
            <person name="Sun H."/>
            <person name="Tunlid A."/>
            <person name="Henrissat B."/>
            <person name="Grigoriev I.V."/>
            <person name="Hibbett D.S."/>
            <person name="Martin F."/>
            <person name="Nordberg H.P."/>
            <person name="Cantor M.N."/>
            <person name="Hua S.X."/>
        </authorList>
    </citation>
    <scope>NUCLEOTIDE SEQUENCE [LARGE SCALE GENOMIC DNA]</scope>
    <source>
        <strain evidence="4 5">Marx 270</strain>
    </source>
</reference>
<dbReference type="PROSITE" id="PS50158">
    <property type="entry name" value="ZF_CCHC"/>
    <property type="match status" value="1"/>
</dbReference>
<accession>A0A0C3JP16</accession>
<organism evidence="4 5">
    <name type="scientific">Pisolithus tinctorius Marx 270</name>
    <dbReference type="NCBI Taxonomy" id="870435"/>
    <lineage>
        <taxon>Eukaryota</taxon>
        <taxon>Fungi</taxon>
        <taxon>Dikarya</taxon>
        <taxon>Basidiomycota</taxon>
        <taxon>Agaricomycotina</taxon>
        <taxon>Agaricomycetes</taxon>
        <taxon>Agaricomycetidae</taxon>
        <taxon>Boletales</taxon>
        <taxon>Sclerodermatineae</taxon>
        <taxon>Pisolithaceae</taxon>
        <taxon>Pisolithus</taxon>
    </lineage>
</organism>
<keyword evidence="5" id="KW-1185">Reference proteome</keyword>